<name>A0A813JK12_POLGL</name>
<dbReference type="InterPro" id="IPR011992">
    <property type="entry name" value="EF-hand-dom_pair"/>
</dbReference>
<dbReference type="GO" id="GO:0005509">
    <property type="term" value="F:calcium ion binding"/>
    <property type="evidence" value="ECO:0007669"/>
    <property type="project" value="InterPro"/>
</dbReference>
<accession>A0A813JK12</accession>
<evidence type="ECO:0000313" key="7">
    <source>
        <dbReference type="Proteomes" id="UP000626109"/>
    </source>
</evidence>
<dbReference type="PANTHER" id="PTHR34524:SF6">
    <property type="entry name" value="CALCYPHOSINE LIKE"/>
    <property type="match status" value="1"/>
</dbReference>
<evidence type="ECO:0000256" key="1">
    <source>
        <dbReference type="ARBA" id="ARBA00022723"/>
    </source>
</evidence>
<dbReference type="CDD" id="cd00051">
    <property type="entry name" value="EFh"/>
    <property type="match status" value="1"/>
</dbReference>
<evidence type="ECO:0000256" key="2">
    <source>
        <dbReference type="ARBA" id="ARBA00022737"/>
    </source>
</evidence>
<dbReference type="Pfam" id="PF13202">
    <property type="entry name" value="EF-hand_5"/>
    <property type="match status" value="1"/>
</dbReference>
<evidence type="ECO:0000256" key="3">
    <source>
        <dbReference type="ARBA" id="ARBA00022837"/>
    </source>
</evidence>
<evidence type="ECO:0000256" key="4">
    <source>
        <dbReference type="SAM" id="MobiDB-lite"/>
    </source>
</evidence>
<feature type="non-terminal residue" evidence="6">
    <location>
        <position position="673"/>
    </location>
</feature>
<dbReference type="PROSITE" id="PS00018">
    <property type="entry name" value="EF_HAND_1"/>
    <property type="match status" value="1"/>
</dbReference>
<feature type="compositionally biased region" description="Low complexity" evidence="4">
    <location>
        <begin position="72"/>
        <end position="88"/>
    </location>
</feature>
<dbReference type="AlphaFoldDB" id="A0A813JK12"/>
<feature type="non-terminal residue" evidence="6">
    <location>
        <position position="1"/>
    </location>
</feature>
<feature type="domain" description="EF-hand" evidence="5">
    <location>
        <begin position="489"/>
        <end position="524"/>
    </location>
</feature>
<gene>
    <name evidence="6" type="ORF">PGLA2088_LOCUS20847</name>
</gene>
<dbReference type="SUPFAM" id="SSF47473">
    <property type="entry name" value="EF-hand"/>
    <property type="match status" value="2"/>
</dbReference>
<feature type="domain" description="EF-hand" evidence="5">
    <location>
        <begin position="401"/>
        <end position="436"/>
    </location>
</feature>
<keyword evidence="1" id="KW-0479">Metal-binding</keyword>
<sequence length="673" mass="73008">ALTAAILNEIYPRSLKKEGREENVPNHISVFKEQQDVQNSIAKAAAEVRSKPHLEISRHASKGSVSGRRLHGSASKGRSPSSSNSPKHGANRESSPSPSHSRGAQPRSLQGSSNLAQGQGPGQASASSASRPTRGSPLLAHQPSSVGPTASGGAAAGGVGGGAAGGAGGAGAAKEGLNVRQFMNELRDKILEKYCTVVEAFEAFAHDCPMGRHVTKKELARVLQRHGFDLGTREEQDSVFEAIDFRADGHISMNEFHLSLESAAPVRTLAGLRRRWLSTGYGSMSQALRDMSDGGVAGFSHRLSFPEFAERLARVHIPDFSEQMVLFNAVCHCKTGRTSIAELGCAVATVSPSLLLEDVRDKMIKKYLGDFEKAFTDLDMDHGGSVDQEEFVLKASAKLSLSDHEARKCFRDIDIDGSGEVSRAEFLSAIGLSEPSLFLEDLRTKVRQRFHSIQEQFAIAFSDSMTADLHASPKLTMARFQELLEPLDMRPNETRAFFQLVDANQDNGVSVREFMKSLHHFAPSCALEDLRQRCFQVHSKVSDAFEKSTEDYAKLLDQEAFAKQLIILGLYDVPLATRGDVSEISAFNPGVKVAGIFDFLDVTNSGQASLGRLIAALNGCGAGSSVRLNPEELNLRAKQDVRGDMAPMHRLIFDIKSQVRLGKTFDAQKHSPQ</sequence>
<dbReference type="EMBL" id="CAJNNW010025694">
    <property type="protein sequence ID" value="CAE8678521.1"/>
    <property type="molecule type" value="Genomic_DNA"/>
</dbReference>
<comment type="caution">
    <text evidence="6">The sequence shown here is derived from an EMBL/GenBank/DDBJ whole genome shotgun (WGS) entry which is preliminary data.</text>
</comment>
<evidence type="ECO:0000313" key="6">
    <source>
        <dbReference type="EMBL" id="CAE8678521.1"/>
    </source>
</evidence>
<feature type="compositionally biased region" description="Polar residues" evidence="4">
    <location>
        <begin position="92"/>
        <end position="115"/>
    </location>
</feature>
<dbReference type="PANTHER" id="PTHR34524">
    <property type="entry name" value="CALCYPHOSIN"/>
    <property type="match status" value="1"/>
</dbReference>
<dbReference type="InterPro" id="IPR018247">
    <property type="entry name" value="EF_Hand_1_Ca_BS"/>
</dbReference>
<reference evidence="6" key="1">
    <citation type="submission" date="2021-02" db="EMBL/GenBank/DDBJ databases">
        <authorList>
            <person name="Dougan E. K."/>
            <person name="Rhodes N."/>
            <person name="Thang M."/>
            <person name="Chan C."/>
        </authorList>
    </citation>
    <scope>NUCLEOTIDE SEQUENCE</scope>
</reference>
<dbReference type="InterPro" id="IPR002048">
    <property type="entry name" value="EF_hand_dom"/>
</dbReference>
<dbReference type="SMART" id="SM00054">
    <property type="entry name" value="EFh"/>
    <property type="match status" value="3"/>
</dbReference>
<proteinExistence type="predicted"/>
<keyword evidence="2" id="KW-0677">Repeat</keyword>
<dbReference type="Gene3D" id="1.10.238.10">
    <property type="entry name" value="EF-hand"/>
    <property type="match status" value="3"/>
</dbReference>
<dbReference type="PROSITE" id="PS50222">
    <property type="entry name" value="EF_HAND_2"/>
    <property type="match status" value="3"/>
</dbReference>
<keyword evidence="3" id="KW-0106">Calcium</keyword>
<feature type="region of interest" description="Disordered" evidence="4">
    <location>
        <begin position="47"/>
        <end position="155"/>
    </location>
</feature>
<feature type="domain" description="EF-hand" evidence="5">
    <location>
        <begin position="231"/>
        <end position="266"/>
    </location>
</feature>
<dbReference type="Proteomes" id="UP000626109">
    <property type="component" value="Unassembled WGS sequence"/>
</dbReference>
<protein>
    <recommendedName>
        <fullName evidence="5">EF-hand domain-containing protein</fullName>
    </recommendedName>
</protein>
<dbReference type="Pfam" id="PF13499">
    <property type="entry name" value="EF-hand_7"/>
    <property type="match status" value="1"/>
</dbReference>
<feature type="compositionally biased region" description="Low complexity" evidence="4">
    <location>
        <begin position="116"/>
        <end position="130"/>
    </location>
</feature>
<feature type="compositionally biased region" description="Basic and acidic residues" evidence="4">
    <location>
        <begin position="47"/>
        <end position="58"/>
    </location>
</feature>
<organism evidence="6 7">
    <name type="scientific">Polarella glacialis</name>
    <name type="common">Dinoflagellate</name>
    <dbReference type="NCBI Taxonomy" id="89957"/>
    <lineage>
        <taxon>Eukaryota</taxon>
        <taxon>Sar</taxon>
        <taxon>Alveolata</taxon>
        <taxon>Dinophyceae</taxon>
        <taxon>Suessiales</taxon>
        <taxon>Suessiaceae</taxon>
        <taxon>Polarella</taxon>
    </lineage>
</organism>
<dbReference type="InterPro" id="IPR051581">
    <property type="entry name" value="Ca-bind"/>
</dbReference>
<evidence type="ECO:0000259" key="5">
    <source>
        <dbReference type="PROSITE" id="PS50222"/>
    </source>
</evidence>